<gene>
    <name evidence="1" type="ORF">EDWATA_02858</name>
</gene>
<evidence type="ECO:0000313" key="2">
    <source>
        <dbReference type="Proteomes" id="UP000003692"/>
    </source>
</evidence>
<dbReference type="Proteomes" id="UP000003692">
    <property type="component" value="Unassembled WGS sequence"/>
</dbReference>
<reference evidence="1 2" key="1">
    <citation type="submission" date="2010-02" db="EMBL/GenBank/DDBJ databases">
        <authorList>
            <person name="Weinstock G."/>
            <person name="Sodergren E."/>
            <person name="Clifton S."/>
            <person name="Fulton L."/>
            <person name="Fulton B."/>
            <person name="Courtney L."/>
            <person name="Fronick C."/>
            <person name="Harrison M."/>
            <person name="Strong C."/>
            <person name="Farmer C."/>
            <person name="Delahaunty K."/>
            <person name="Markovic C."/>
            <person name="Hall O."/>
            <person name="Minx P."/>
            <person name="Tomlinson C."/>
            <person name="Mitreva M."/>
            <person name="Nelson J."/>
            <person name="Hou S."/>
            <person name="Wollam A."/>
            <person name="Pepin K.H."/>
            <person name="Johnson M."/>
            <person name="Bhonagiri V."/>
            <person name="Zhang X."/>
            <person name="Suruliraj S."/>
            <person name="Warren W."/>
            <person name="Chinwalla A."/>
            <person name="Mardis E.R."/>
            <person name="Wilson R.K."/>
        </authorList>
    </citation>
    <scope>NUCLEOTIDE SEQUENCE [LARGE SCALE GENOMIC DNA]</scope>
    <source>
        <strain evidence="1 2">ATCC 23685</strain>
    </source>
</reference>
<sequence length="64" mass="7425">MTHNKNLHIAPLLWVNTDATVRGPYTLMERKYRCSMHPLPAFTGRAKDNYRVVAWLLWLRGATA</sequence>
<dbReference type="HOGENOM" id="CLU_2860594_0_0_6"/>
<protein>
    <submittedName>
        <fullName evidence="1">Uncharacterized protein</fullName>
    </submittedName>
</protein>
<accession>D4F7X3</accession>
<dbReference type="AlphaFoldDB" id="D4F7X3"/>
<evidence type="ECO:0000313" key="1">
    <source>
        <dbReference type="EMBL" id="EFE22106.1"/>
    </source>
</evidence>
<organism evidence="1 2">
    <name type="scientific">Edwardsiella tarda ATCC 23685</name>
    <dbReference type="NCBI Taxonomy" id="500638"/>
    <lineage>
        <taxon>Bacteria</taxon>
        <taxon>Pseudomonadati</taxon>
        <taxon>Pseudomonadota</taxon>
        <taxon>Gammaproteobacteria</taxon>
        <taxon>Enterobacterales</taxon>
        <taxon>Hafniaceae</taxon>
        <taxon>Edwardsiella</taxon>
    </lineage>
</organism>
<dbReference type="EMBL" id="ADGK01000246">
    <property type="protein sequence ID" value="EFE22106.1"/>
    <property type="molecule type" value="Genomic_DNA"/>
</dbReference>
<comment type="caution">
    <text evidence="1">The sequence shown here is derived from an EMBL/GenBank/DDBJ whole genome shotgun (WGS) entry which is preliminary data.</text>
</comment>
<name>D4F7X3_EDWTA</name>
<proteinExistence type="predicted"/>